<reference evidence="1 2" key="1">
    <citation type="journal article" date="2010" name="PLoS ONE">
        <title>Genome sequence of Cronobacter sakazakii BAA-894 and comparative genomic hybridization analysis with other Cronobacter species.</title>
        <authorList>
            <person name="Kucerova E."/>
            <person name="Clifton S.W."/>
            <person name="Xia X.Q."/>
            <person name="Long F."/>
            <person name="Porwollik S."/>
            <person name="Fulton L."/>
            <person name="Fronick C."/>
            <person name="Minx P."/>
            <person name="Kyung K."/>
            <person name="Warren W."/>
            <person name="Fulton R."/>
            <person name="Feng D."/>
            <person name="Wollam A."/>
            <person name="Shah N."/>
            <person name="Bhonagiri V."/>
            <person name="Nash W.E."/>
            <person name="Hallsworth-Pepin K."/>
            <person name="Wilson R.K."/>
            <person name="McClelland M."/>
            <person name="Forsythe S.J."/>
        </authorList>
    </citation>
    <scope>NUCLEOTIDE SEQUENCE [LARGE SCALE GENOMIC DNA]</scope>
    <source>
        <strain evidence="1 2">ATCC BAA-894</strain>
    </source>
</reference>
<evidence type="ECO:0000313" key="2">
    <source>
        <dbReference type="Proteomes" id="UP000000260"/>
    </source>
</evidence>
<gene>
    <name evidence="1" type="ordered locus">ESA_02259</name>
</gene>
<dbReference type="InterPro" id="IPR021413">
    <property type="entry name" value="DUF3053"/>
</dbReference>
<evidence type="ECO:0000313" key="1">
    <source>
        <dbReference type="EMBL" id="ABU77508.1"/>
    </source>
</evidence>
<evidence type="ECO:0008006" key="3">
    <source>
        <dbReference type="Google" id="ProtNLM"/>
    </source>
</evidence>
<dbReference type="Proteomes" id="UP000000260">
    <property type="component" value="Chromosome"/>
</dbReference>
<dbReference type="EMBL" id="CP000783">
    <property type="protein sequence ID" value="ABU77508.1"/>
    <property type="molecule type" value="Genomic_DNA"/>
</dbReference>
<protein>
    <recommendedName>
        <fullName evidence="3">DUF3053 domain-containing protein</fullName>
    </recommendedName>
</protein>
<dbReference type="KEGG" id="esa:ESA_02259"/>
<dbReference type="HOGENOM" id="CLU_086363_1_0_6"/>
<name>A7MFQ9_CROS8</name>
<proteinExistence type="predicted"/>
<organism evidence="1 2">
    <name type="scientific">Cronobacter sakazakii (strain ATCC BAA-894)</name>
    <name type="common">Enterobacter sakazakii</name>
    <dbReference type="NCBI Taxonomy" id="290339"/>
    <lineage>
        <taxon>Bacteria</taxon>
        <taxon>Pseudomonadati</taxon>
        <taxon>Pseudomonadota</taxon>
        <taxon>Gammaproteobacteria</taxon>
        <taxon>Enterobacterales</taxon>
        <taxon>Enterobacteriaceae</taxon>
        <taxon>Cronobacter</taxon>
    </lineage>
</organism>
<dbReference type="AlphaFoldDB" id="A7MFQ9"/>
<accession>A7MFQ9</accession>
<keyword evidence="2" id="KW-1185">Reference proteome</keyword>
<sequence length="242" mass="27676">MEMKMAWLQSRTWKRVFFTLFLTGMVWQLAGCDNDKEPEQRKAFIQFLQTRILPSEKLSVPTLTAQEKESFGKYADDYAILSDYSSEMTTAFSGNDQAMRQMRSVTSAKDMVEKRDTIEKSRKEVGNIESKRADTMKSVEDRYSKLKQPDDLKAVFDQAYQKTVVRPNALLTQTLSLTDAILGQALDIGNYLNSLGNKVQYTGAMAQFTDQKQLDLFNEKLSAMREKQQELLTVARQLAGMQ</sequence>
<dbReference type="Pfam" id="PF11254">
    <property type="entry name" value="DUF3053"/>
    <property type="match status" value="1"/>
</dbReference>